<gene>
    <name evidence="10" type="ORF">CFOL_v3_18295</name>
</gene>
<dbReference type="PANTHER" id="PTHR23315:SF339">
    <property type="entry name" value="U-BOX DOMAIN-CONTAINING PROTEIN 40"/>
    <property type="match status" value="1"/>
</dbReference>
<dbReference type="SUPFAM" id="SSF57850">
    <property type="entry name" value="RING/U-box"/>
    <property type="match status" value="1"/>
</dbReference>
<dbReference type="InterPro" id="IPR058678">
    <property type="entry name" value="ARM_PUB"/>
</dbReference>
<dbReference type="Pfam" id="PF04564">
    <property type="entry name" value="U-box"/>
    <property type="match status" value="1"/>
</dbReference>
<dbReference type="InterPro" id="IPR011989">
    <property type="entry name" value="ARM-like"/>
</dbReference>
<evidence type="ECO:0000256" key="7">
    <source>
        <dbReference type="ARBA" id="ARBA00022786"/>
    </source>
</evidence>
<comment type="caution">
    <text evidence="10">The sequence shown here is derived from an EMBL/GenBank/DDBJ whole genome shotgun (WGS) entry which is preliminary data.</text>
</comment>
<comment type="catalytic activity">
    <reaction evidence="1">
        <text>S-ubiquitinyl-[E2 ubiquitin-conjugating enzyme]-L-cysteine + [acceptor protein]-L-lysine = [E2 ubiquitin-conjugating enzyme]-L-cysteine + N(6)-ubiquitinyl-[acceptor protein]-L-lysine.</text>
        <dbReference type="EC" id="2.3.2.27"/>
    </reaction>
</comment>
<dbReference type="InterPro" id="IPR016024">
    <property type="entry name" value="ARM-type_fold"/>
</dbReference>
<dbReference type="InterPro" id="IPR003613">
    <property type="entry name" value="Ubox_domain"/>
</dbReference>
<feature type="domain" description="U-box" evidence="9">
    <location>
        <begin position="58"/>
        <end position="132"/>
    </location>
</feature>
<evidence type="ECO:0000256" key="1">
    <source>
        <dbReference type="ARBA" id="ARBA00000900"/>
    </source>
</evidence>
<dbReference type="EC" id="2.3.2.27" evidence="4"/>
<protein>
    <recommendedName>
        <fullName evidence="4">RING-type E3 ubiquitin transferase</fullName>
        <ecNumber evidence="4">2.3.2.27</ecNumber>
    </recommendedName>
</protein>
<evidence type="ECO:0000256" key="5">
    <source>
        <dbReference type="ARBA" id="ARBA00022679"/>
    </source>
</evidence>
<dbReference type="SMART" id="SM00185">
    <property type="entry name" value="ARM"/>
    <property type="match status" value="3"/>
</dbReference>
<evidence type="ECO:0000256" key="2">
    <source>
        <dbReference type="ARBA" id="ARBA00003861"/>
    </source>
</evidence>
<keyword evidence="5" id="KW-0808">Transferase</keyword>
<dbReference type="OrthoDB" id="7537227at2759"/>
<keyword evidence="6" id="KW-0677">Repeat</keyword>
<sequence>MEFQEAVVKLMIKKPTLDKSFFERDIDKERPVNAKQKWKISFYRSSSSSSIASKRQQQPPKEFLCPISGSLMNDPVIVSSGHTFEKACVQACKTLGFMPTLTDNSTSDFSTVIPNLALKSTILSWCQKRSLDPPIPLEFSSAEKLVRTLMAAQNQNQNQILSEKSLIPSGKLHHAATDLTRRSNHFHSSSGESMATTVSTPPLQLATRLSCYSSPSSSEIETLNSDPMEEEMIAKMNSLVVFKTEEAVISLRKITRDYEDTRLTLCTPRLLSALRPLVMSRYTTIHVNSVAALVNLSLEKANKVKIVRSGIVPPLIDVLKGGSPEAQEHAAGALFSLALEDSNKSAIGVLGALQPLLHLLRSESERTRHDSAMALYHLSLVQVNRTKLVKLGSVPVLLGMVQSGYMSGWILLVLGSLASCVDGRAAMLDSGAVDCLVGILGGCCLSESARESCVAVLYWLSHGGLRFKQLAKASGAAEVLGKVVENGGSELGMEKAGRMLKMMEARGGIEEEEGMNWQDLLGPGFTSQTMLKLGMENGGSSLNSSEL</sequence>
<evidence type="ECO:0000256" key="4">
    <source>
        <dbReference type="ARBA" id="ARBA00012483"/>
    </source>
</evidence>
<dbReference type="GO" id="GO:0016567">
    <property type="term" value="P:protein ubiquitination"/>
    <property type="evidence" value="ECO:0007669"/>
    <property type="project" value="UniProtKB-UniPathway"/>
</dbReference>
<dbReference type="FunCoup" id="A0A1Q3C3K4">
    <property type="interactions" value="80"/>
</dbReference>
<evidence type="ECO:0000256" key="6">
    <source>
        <dbReference type="ARBA" id="ARBA00022737"/>
    </source>
</evidence>
<dbReference type="SUPFAM" id="SSF48371">
    <property type="entry name" value="ARM repeat"/>
    <property type="match status" value="1"/>
</dbReference>
<dbReference type="EMBL" id="BDDD01001277">
    <property type="protein sequence ID" value="GAV74815.1"/>
    <property type="molecule type" value="Genomic_DNA"/>
</dbReference>
<name>A0A1Q3C3K4_CEPFO</name>
<reference evidence="11" key="1">
    <citation type="submission" date="2016-04" db="EMBL/GenBank/DDBJ databases">
        <title>Cephalotus genome sequencing.</title>
        <authorList>
            <person name="Fukushima K."/>
            <person name="Hasebe M."/>
            <person name="Fang X."/>
        </authorList>
    </citation>
    <scope>NUCLEOTIDE SEQUENCE [LARGE SCALE GENOMIC DNA]</scope>
    <source>
        <strain evidence="11">cv. St1</strain>
    </source>
</reference>
<evidence type="ECO:0000259" key="9">
    <source>
        <dbReference type="PROSITE" id="PS51698"/>
    </source>
</evidence>
<evidence type="ECO:0000313" key="11">
    <source>
        <dbReference type="Proteomes" id="UP000187406"/>
    </source>
</evidence>
<evidence type="ECO:0000313" key="10">
    <source>
        <dbReference type="EMBL" id="GAV74815.1"/>
    </source>
</evidence>
<accession>A0A1Q3C3K4</accession>
<dbReference type="Gene3D" id="3.30.40.10">
    <property type="entry name" value="Zinc/RING finger domain, C3HC4 (zinc finger)"/>
    <property type="match status" value="1"/>
</dbReference>
<feature type="repeat" description="ARM" evidence="8">
    <location>
        <begin position="310"/>
        <end position="347"/>
    </location>
</feature>
<dbReference type="FunFam" id="3.30.40.10:FF:000565">
    <property type="entry name" value="RING-type E3 ubiquitin transferase"/>
    <property type="match status" value="1"/>
</dbReference>
<dbReference type="InterPro" id="IPR013083">
    <property type="entry name" value="Znf_RING/FYVE/PHD"/>
</dbReference>
<dbReference type="Proteomes" id="UP000187406">
    <property type="component" value="Unassembled WGS sequence"/>
</dbReference>
<comment type="function">
    <text evidence="2">Functions as an E3 ubiquitin ligase.</text>
</comment>
<keyword evidence="7" id="KW-0833">Ubl conjugation pathway</keyword>
<dbReference type="SMART" id="SM00504">
    <property type="entry name" value="Ubox"/>
    <property type="match status" value="1"/>
</dbReference>
<dbReference type="AlphaFoldDB" id="A0A1Q3C3K4"/>
<dbReference type="InterPro" id="IPR000225">
    <property type="entry name" value="Armadillo"/>
</dbReference>
<dbReference type="Gene3D" id="1.25.10.10">
    <property type="entry name" value="Leucine-rich Repeat Variant"/>
    <property type="match status" value="1"/>
</dbReference>
<dbReference type="GO" id="GO:0061630">
    <property type="term" value="F:ubiquitin protein ligase activity"/>
    <property type="evidence" value="ECO:0007669"/>
    <property type="project" value="UniProtKB-EC"/>
</dbReference>
<dbReference type="PROSITE" id="PS50176">
    <property type="entry name" value="ARM_REPEAT"/>
    <property type="match status" value="1"/>
</dbReference>
<evidence type="ECO:0000256" key="8">
    <source>
        <dbReference type="PROSITE-ProRule" id="PRU00259"/>
    </source>
</evidence>
<organism evidence="10 11">
    <name type="scientific">Cephalotus follicularis</name>
    <name type="common">Albany pitcher plant</name>
    <dbReference type="NCBI Taxonomy" id="3775"/>
    <lineage>
        <taxon>Eukaryota</taxon>
        <taxon>Viridiplantae</taxon>
        <taxon>Streptophyta</taxon>
        <taxon>Embryophyta</taxon>
        <taxon>Tracheophyta</taxon>
        <taxon>Spermatophyta</taxon>
        <taxon>Magnoliopsida</taxon>
        <taxon>eudicotyledons</taxon>
        <taxon>Gunneridae</taxon>
        <taxon>Pentapetalae</taxon>
        <taxon>rosids</taxon>
        <taxon>fabids</taxon>
        <taxon>Oxalidales</taxon>
        <taxon>Cephalotaceae</taxon>
        <taxon>Cephalotus</taxon>
    </lineage>
</organism>
<dbReference type="InParanoid" id="A0A1Q3C3K4"/>
<evidence type="ECO:0000256" key="3">
    <source>
        <dbReference type="ARBA" id="ARBA00004906"/>
    </source>
</evidence>
<dbReference type="PROSITE" id="PS51698">
    <property type="entry name" value="U_BOX"/>
    <property type="match status" value="1"/>
</dbReference>
<keyword evidence="11" id="KW-1185">Reference proteome</keyword>
<proteinExistence type="predicted"/>
<comment type="pathway">
    <text evidence="3">Protein modification; protein ubiquitination.</text>
</comment>
<dbReference type="PANTHER" id="PTHR23315">
    <property type="entry name" value="U BOX DOMAIN-CONTAINING"/>
    <property type="match status" value="1"/>
</dbReference>
<dbReference type="Pfam" id="PF25598">
    <property type="entry name" value="ARM_PUB"/>
    <property type="match status" value="1"/>
</dbReference>
<dbReference type="UniPathway" id="UPA00143"/>